<gene>
    <name evidence="2" type="ORF">GSCOC_T00042910001</name>
</gene>
<evidence type="ECO:0000256" key="1">
    <source>
        <dbReference type="ARBA" id="ARBA00006974"/>
    </source>
</evidence>
<protein>
    <submittedName>
        <fullName evidence="2">Uncharacterized protein</fullName>
    </submittedName>
</protein>
<dbReference type="OrthoDB" id="1798971at2759"/>
<reference evidence="3" key="1">
    <citation type="journal article" date="2014" name="Science">
        <title>The coffee genome provides insight into the convergent evolution of caffeine biosynthesis.</title>
        <authorList>
            <person name="Denoeud F."/>
            <person name="Carretero-Paulet L."/>
            <person name="Dereeper A."/>
            <person name="Droc G."/>
            <person name="Guyot R."/>
            <person name="Pietrella M."/>
            <person name="Zheng C."/>
            <person name="Alberti A."/>
            <person name="Anthony F."/>
            <person name="Aprea G."/>
            <person name="Aury J.M."/>
            <person name="Bento P."/>
            <person name="Bernard M."/>
            <person name="Bocs S."/>
            <person name="Campa C."/>
            <person name="Cenci A."/>
            <person name="Combes M.C."/>
            <person name="Crouzillat D."/>
            <person name="Da Silva C."/>
            <person name="Daddiego L."/>
            <person name="De Bellis F."/>
            <person name="Dussert S."/>
            <person name="Garsmeur O."/>
            <person name="Gayraud T."/>
            <person name="Guignon V."/>
            <person name="Jahn K."/>
            <person name="Jamilloux V."/>
            <person name="Joet T."/>
            <person name="Labadie K."/>
            <person name="Lan T."/>
            <person name="Leclercq J."/>
            <person name="Lepelley M."/>
            <person name="Leroy T."/>
            <person name="Li L.T."/>
            <person name="Librado P."/>
            <person name="Lopez L."/>
            <person name="Munoz A."/>
            <person name="Noel B."/>
            <person name="Pallavicini A."/>
            <person name="Perrotta G."/>
            <person name="Poncet V."/>
            <person name="Pot D."/>
            <person name="Priyono X."/>
            <person name="Rigoreau M."/>
            <person name="Rouard M."/>
            <person name="Rozas J."/>
            <person name="Tranchant-Dubreuil C."/>
            <person name="VanBuren R."/>
            <person name="Zhang Q."/>
            <person name="Andrade A.C."/>
            <person name="Argout X."/>
            <person name="Bertrand B."/>
            <person name="de Kochko A."/>
            <person name="Graziosi G."/>
            <person name="Henry R.J."/>
            <person name="Jayarama X."/>
            <person name="Ming R."/>
            <person name="Nagai C."/>
            <person name="Rounsley S."/>
            <person name="Sankoff D."/>
            <person name="Giuliano G."/>
            <person name="Albert V.A."/>
            <person name="Wincker P."/>
            <person name="Lashermes P."/>
        </authorList>
    </citation>
    <scope>NUCLEOTIDE SEQUENCE [LARGE SCALE GENOMIC DNA]</scope>
    <source>
        <strain evidence="3">cv. DH200-94</strain>
    </source>
</reference>
<accession>A0A068V3X6</accession>
<evidence type="ECO:0000313" key="2">
    <source>
        <dbReference type="EMBL" id="CDP15257.1"/>
    </source>
</evidence>
<dbReference type="AlphaFoldDB" id="A0A068V3X6"/>
<organism evidence="2 3">
    <name type="scientific">Coffea canephora</name>
    <name type="common">Robusta coffee</name>
    <dbReference type="NCBI Taxonomy" id="49390"/>
    <lineage>
        <taxon>Eukaryota</taxon>
        <taxon>Viridiplantae</taxon>
        <taxon>Streptophyta</taxon>
        <taxon>Embryophyta</taxon>
        <taxon>Tracheophyta</taxon>
        <taxon>Spermatophyta</taxon>
        <taxon>Magnoliopsida</taxon>
        <taxon>eudicotyledons</taxon>
        <taxon>Gunneridae</taxon>
        <taxon>Pentapetalae</taxon>
        <taxon>asterids</taxon>
        <taxon>lamiids</taxon>
        <taxon>Gentianales</taxon>
        <taxon>Rubiaceae</taxon>
        <taxon>Ixoroideae</taxon>
        <taxon>Gardenieae complex</taxon>
        <taxon>Bertiereae - Coffeeae clade</taxon>
        <taxon>Coffeeae</taxon>
        <taxon>Coffea</taxon>
    </lineage>
</organism>
<dbReference type="InParanoid" id="A0A068V3X6"/>
<dbReference type="EMBL" id="HG739181">
    <property type="protein sequence ID" value="CDP15257.1"/>
    <property type="molecule type" value="Genomic_DNA"/>
</dbReference>
<dbReference type="InterPro" id="IPR003676">
    <property type="entry name" value="SAUR_fam"/>
</dbReference>
<sequence>MAIRLPRIIQAKQILRRSTSTSNAAISGSVDVPKGYLAIYVGESERKRFVIPIA</sequence>
<dbReference type="GO" id="GO:0009733">
    <property type="term" value="P:response to auxin"/>
    <property type="evidence" value="ECO:0007669"/>
    <property type="project" value="InterPro"/>
</dbReference>
<name>A0A068V3X6_COFCA</name>
<dbReference type="PhylomeDB" id="A0A068V3X6"/>
<dbReference type="Proteomes" id="UP000295252">
    <property type="component" value="Chromosome III"/>
</dbReference>
<evidence type="ECO:0000313" key="3">
    <source>
        <dbReference type="Proteomes" id="UP000295252"/>
    </source>
</evidence>
<comment type="similarity">
    <text evidence="1">Belongs to the ARG7 family.</text>
</comment>
<dbReference type="Pfam" id="PF02519">
    <property type="entry name" value="Auxin_inducible"/>
    <property type="match status" value="1"/>
</dbReference>
<dbReference type="Gramene" id="CDP15257">
    <property type="protein sequence ID" value="CDP15257"/>
    <property type="gene ID" value="GSCOC_T00042910001"/>
</dbReference>
<proteinExistence type="inferred from homology"/>
<keyword evidence="3" id="KW-1185">Reference proteome</keyword>